<accession>A0A1Y2FC42</accession>
<evidence type="ECO:0000313" key="8">
    <source>
        <dbReference type="Proteomes" id="UP000193685"/>
    </source>
</evidence>
<evidence type="ECO:0000313" key="7">
    <source>
        <dbReference type="EMBL" id="ORY80896.1"/>
    </source>
</evidence>
<feature type="domain" description="RRP12 HEAT" evidence="5">
    <location>
        <begin position="323"/>
        <end position="597"/>
    </location>
</feature>
<dbReference type="Pfam" id="PF08161">
    <property type="entry name" value="RRP12_HEAT"/>
    <property type="match status" value="1"/>
</dbReference>
<feature type="compositionally biased region" description="Basic and acidic residues" evidence="4">
    <location>
        <begin position="1008"/>
        <end position="1028"/>
    </location>
</feature>
<evidence type="ECO:0000256" key="3">
    <source>
        <dbReference type="ARBA" id="ARBA00023242"/>
    </source>
</evidence>
<feature type="compositionally biased region" description="Acidic residues" evidence="4">
    <location>
        <begin position="982"/>
        <end position="998"/>
    </location>
</feature>
<dbReference type="SUPFAM" id="SSF48371">
    <property type="entry name" value="ARM repeat"/>
    <property type="match status" value="1"/>
</dbReference>
<dbReference type="OMA" id="PDQMKHR"/>
<dbReference type="PANTHER" id="PTHR48287">
    <property type="entry name" value="ARM REPEAT SUPERFAMILY PROTEIN"/>
    <property type="match status" value="1"/>
</dbReference>
<feature type="domain" description="RRP12 N-terminal HEAT" evidence="6">
    <location>
        <begin position="9"/>
        <end position="253"/>
    </location>
</feature>
<feature type="compositionally biased region" description="Basic and acidic residues" evidence="4">
    <location>
        <begin position="1125"/>
        <end position="1144"/>
    </location>
</feature>
<dbReference type="AlphaFoldDB" id="A0A1Y2FC42"/>
<organism evidence="7 8">
    <name type="scientific">Protomyces lactucae-debilis</name>
    <dbReference type="NCBI Taxonomy" id="2754530"/>
    <lineage>
        <taxon>Eukaryota</taxon>
        <taxon>Fungi</taxon>
        <taxon>Dikarya</taxon>
        <taxon>Ascomycota</taxon>
        <taxon>Taphrinomycotina</taxon>
        <taxon>Taphrinomycetes</taxon>
        <taxon>Taphrinales</taxon>
        <taxon>Protomycetaceae</taxon>
        <taxon>Protomyces</taxon>
    </lineage>
</organism>
<dbReference type="InterPro" id="IPR052087">
    <property type="entry name" value="RRP12"/>
</dbReference>
<dbReference type="STRING" id="56484.A0A1Y2FC42"/>
<name>A0A1Y2FC42_PROLT</name>
<dbReference type="InterPro" id="IPR012978">
    <property type="entry name" value="HEAT_RRP12"/>
</dbReference>
<dbReference type="Pfam" id="PF25772">
    <property type="entry name" value="HEAT_RRP12_N"/>
    <property type="match status" value="1"/>
</dbReference>
<comment type="caution">
    <text evidence="7">The sequence shown here is derived from an EMBL/GenBank/DDBJ whole genome shotgun (WGS) entry which is preliminary data.</text>
</comment>
<evidence type="ECO:0000256" key="4">
    <source>
        <dbReference type="SAM" id="MobiDB-lite"/>
    </source>
</evidence>
<keyword evidence="3" id="KW-0539">Nucleus</keyword>
<comment type="subcellular location">
    <subcellularLocation>
        <location evidence="1">Nucleus</location>
    </subcellularLocation>
</comment>
<dbReference type="GO" id="GO:0005634">
    <property type="term" value="C:nucleus"/>
    <property type="evidence" value="ECO:0007669"/>
    <property type="project" value="UniProtKB-SubCell"/>
</dbReference>
<feature type="compositionally biased region" description="Basic and acidic residues" evidence="4">
    <location>
        <begin position="1057"/>
        <end position="1077"/>
    </location>
</feature>
<protein>
    <submittedName>
        <fullName evidence="7">Armadillo-type protein</fullName>
    </submittedName>
</protein>
<dbReference type="InterPro" id="IPR016024">
    <property type="entry name" value="ARM-type_fold"/>
</dbReference>
<dbReference type="Proteomes" id="UP000193685">
    <property type="component" value="Unassembled WGS sequence"/>
</dbReference>
<dbReference type="RefSeq" id="XP_040724541.1">
    <property type="nucleotide sequence ID" value="XM_040871957.1"/>
</dbReference>
<feature type="compositionally biased region" description="Polar residues" evidence="4">
    <location>
        <begin position="1031"/>
        <end position="1041"/>
    </location>
</feature>
<dbReference type="OrthoDB" id="2192888at2759"/>
<dbReference type="EMBL" id="MCFI01000012">
    <property type="protein sequence ID" value="ORY80896.1"/>
    <property type="molecule type" value="Genomic_DNA"/>
</dbReference>
<proteinExistence type="inferred from homology"/>
<keyword evidence="8" id="KW-1185">Reference proteome</keyword>
<evidence type="ECO:0000259" key="5">
    <source>
        <dbReference type="Pfam" id="PF08161"/>
    </source>
</evidence>
<sequence>MERIAQIRLQSSGKAHNQAQVGVVLAAIEDTIKASDSPLAPTSYFASLLALLQTCVSGNSITNNETAYAAIYLLDAVVPETSASLLCNQFTQVLNLLVPLLNAEDAATVRSAIGVLQGLLSAQSIESWRSATTVQALKSLLMLALDSRPKIRKRAIEAVSSILKAAPVSLAKDAIATDIVAEELLKSASSQVAQNDQSALLHTLQLIKSVASAVSWPVKYVDQLCDILLKGVSELGEGFVTVTAFEVFERVFEQGSQDVDLVRLQSLLQTIVGMKPNDKDANVLPPWLNVIARGYELYSKTEPDSAAAEVGTIFKSIFPFLQSELAPVRKTCSDCLQSLIVTCLRERKSTPAVQAIVTTTLRGLNSGARYRAARSEMFDIVRSLFDKLKSKANPILMESLTVLAESRKYVHDKTQIDAVFGAAIRAVGPAPFFKVLPLDLTSGSGRAWLLPILRDHVQNTELDFFVKELVPLSETFFPKTLGEDVDAKIFQTVIDQIWSSLPGFCDLPLDLPTALTPEIAELLATVLYKQPDLRVTVCNALQNLCLKPQQLLDSELSDDVLTSRFQYTREKASGDLKHMKQFAGNFLSVLFNVYSQTLPNYRGNILSTIKAFFTVADSKDISSAFAKVIQTLDESMDVPATGANAGVSEGMPPVKHTAMDLIIAFVPHLDPKSADLLWEIFVAQVSNAQDAVMQKKAYKIFNALADAGLALKKRADQVQTILLANKGVATSVRRDRLHALINMVNLIPREDLHFIPAILSEAVLCTKEQNERARLMAFDLLVLMGERMKAGGKVKNSLVDGMKDAEDAEASIQEYFVMVQAGLASPTPHMVSATVTALARLLFEFQDDLSPTFIVEMLDAMEPILESKNREIARAALGFYKVVVISLPTDLVVSRLQSLVAHLVGWSHEHSRDFKSKVKHLLERMVRRYGFDLMERHIPDADKKLLANIRKQQERKKRAKREEGENADAARKLTGGNAFDDAMQESDESEEEVAEEEEVTVKQRGKRRPDGRGEAYIQHTDEPMDLLDKSALSQVSSTRPDSATAKPKALPSARSKFKQDLDGKYIFNEKGEPKAEAAVEGSSGMGALVESRQGMKKNSKGRVRFSNKRQRDDDEDDDGGDLAGDAEKKLRLSEGAGRKGDKGRAPVSSTKKLFTKGAGGKSLQAGGRKTRK</sequence>
<feature type="compositionally biased region" description="Basic and acidic residues" evidence="4">
    <location>
        <begin position="960"/>
        <end position="971"/>
    </location>
</feature>
<evidence type="ECO:0000256" key="1">
    <source>
        <dbReference type="ARBA" id="ARBA00004123"/>
    </source>
</evidence>
<feature type="region of interest" description="Disordered" evidence="4">
    <location>
        <begin position="952"/>
        <end position="1172"/>
    </location>
</feature>
<comment type="similarity">
    <text evidence="2">Belongs to the RRP12 family.</text>
</comment>
<dbReference type="Gene3D" id="1.25.10.10">
    <property type="entry name" value="Leucine-rich Repeat Variant"/>
    <property type="match status" value="2"/>
</dbReference>
<dbReference type="InterPro" id="IPR011989">
    <property type="entry name" value="ARM-like"/>
</dbReference>
<reference evidence="7 8" key="1">
    <citation type="submission" date="2016-07" db="EMBL/GenBank/DDBJ databases">
        <title>Pervasive Adenine N6-methylation of Active Genes in Fungi.</title>
        <authorList>
            <consortium name="DOE Joint Genome Institute"/>
            <person name="Mondo S.J."/>
            <person name="Dannebaum R.O."/>
            <person name="Kuo R.C."/>
            <person name="Labutti K."/>
            <person name="Haridas S."/>
            <person name="Kuo A."/>
            <person name="Salamov A."/>
            <person name="Ahrendt S.R."/>
            <person name="Lipzen A."/>
            <person name="Sullivan W."/>
            <person name="Andreopoulos W.B."/>
            <person name="Clum A."/>
            <person name="Lindquist E."/>
            <person name="Daum C."/>
            <person name="Ramamoorthy G.K."/>
            <person name="Gryganskyi A."/>
            <person name="Culley D."/>
            <person name="Magnuson J.K."/>
            <person name="James T.Y."/>
            <person name="O'Malley M.A."/>
            <person name="Stajich J.E."/>
            <person name="Spatafora J.W."/>
            <person name="Visel A."/>
            <person name="Grigoriev I.V."/>
        </authorList>
    </citation>
    <scope>NUCLEOTIDE SEQUENCE [LARGE SCALE GENOMIC DNA]</scope>
    <source>
        <strain evidence="7 8">12-1054</strain>
    </source>
</reference>
<gene>
    <name evidence="7" type="ORF">BCR37DRAFT_402965</name>
</gene>
<dbReference type="PANTHER" id="PTHR48287:SF1">
    <property type="entry name" value="ARM REPEAT SUPERFAMILY PROTEIN"/>
    <property type="match status" value="1"/>
</dbReference>
<dbReference type="GeneID" id="63788556"/>
<feature type="compositionally biased region" description="Basic residues" evidence="4">
    <location>
        <begin position="1094"/>
        <end position="1108"/>
    </location>
</feature>
<evidence type="ECO:0000256" key="2">
    <source>
        <dbReference type="ARBA" id="ARBA00007690"/>
    </source>
</evidence>
<evidence type="ECO:0000259" key="6">
    <source>
        <dbReference type="Pfam" id="PF25772"/>
    </source>
</evidence>
<dbReference type="InterPro" id="IPR057860">
    <property type="entry name" value="HEAT_RRP12_N"/>
</dbReference>